<protein>
    <recommendedName>
        <fullName evidence="12">ABC transporter permease</fullName>
    </recommendedName>
</protein>
<sequence>MLGVQDFKAAFNSLRKAKAYVITIVLTLGITLGALVAMFNLNYQLLARPLPYADQDRLFIANPRLLRDGVITTSGALPYPALVEAYRAKDGYVEQKALVKVDSNIIASLPDTPLVRISYVTPEYLSLLQVPMTIGRSFSPEEGIDTNTPVVVLSFNTWQKIFKEDADIVGKKIQIGTATFSVIGVIAKEFVEPQFDGVGQSTEVWLPWDYAVRDEGTRQHWGRFVSKQHIVGKLKAGQSPDIIAQALSITLTTRFKDWLTQVNYSGADIRLDFSLERYQDAILGDVKTRLFLLFAGATALLLIAVVNITNLMLARVSNQQRNMAIQAAVGAQKSHLFSGLLAEILWLILFVMLLALLVSYWGVGLLKSFAKDVLPRVAELHLSWQSLVFTLVLGLVLALVFAFLVSRQINYRALNQLLQTSGKGTGVQLSKKVRLFLVFSQVMFTAIVLTASMQILFKSLQHIRQPLGFAEKDIYRIALTSGAQLQWPITPERTNTLIAIRNHLLTSPKVVSASLASSAPINNYGLTDFLSLTPDYQQLIQNSSTFIDKDFLSLFEFEFLEGRNFTEADYTERTPVIIINETLARKLHKDGKVLNKRFYWQNAGQNRELNEVIGIVRDLNFPGVPEQARMYISAVAAFDETELIVKLKPQQTISKQEINELIAGIDSQYKVASIESVAEQHDGLNEQDVLGACLTGALTLLALSLAAIGIYGVLSYSAQLRRSELGIRMAVGASPQSIALQILRDNLTPVVIGLLVAAASLVAIWLWLQHANYNLQTTSLGCMLPPVMILLLTVATSLLSVWKIIGSPASDVLRGN</sequence>
<evidence type="ECO:0000259" key="9">
    <source>
        <dbReference type="Pfam" id="PF12704"/>
    </source>
</evidence>
<feature type="transmembrane region" description="Helical" evidence="7">
    <location>
        <begin position="382"/>
        <end position="405"/>
    </location>
</feature>
<evidence type="ECO:0000313" key="10">
    <source>
        <dbReference type="EMBL" id="GGY74698.1"/>
    </source>
</evidence>
<dbReference type="InterPro" id="IPR050250">
    <property type="entry name" value="Macrolide_Exporter_MacB"/>
</dbReference>
<evidence type="ECO:0000256" key="5">
    <source>
        <dbReference type="ARBA" id="ARBA00023136"/>
    </source>
</evidence>
<feature type="domain" description="ABC3 transporter permease C-terminal" evidence="8">
    <location>
        <begin position="297"/>
        <end position="409"/>
    </location>
</feature>
<feature type="domain" description="MacB-like periplasmic core" evidence="9">
    <location>
        <begin position="24"/>
        <end position="247"/>
    </location>
</feature>
<feature type="transmembrane region" description="Helical" evidence="7">
    <location>
        <begin position="780"/>
        <end position="805"/>
    </location>
</feature>
<evidence type="ECO:0000256" key="4">
    <source>
        <dbReference type="ARBA" id="ARBA00022989"/>
    </source>
</evidence>
<dbReference type="RefSeq" id="WP_189418026.1">
    <property type="nucleotide sequence ID" value="NZ_BMYZ01000001.1"/>
</dbReference>
<name>A0ABQ3B5S2_9GAMM</name>
<evidence type="ECO:0000256" key="1">
    <source>
        <dbReference type="ARBA" id="ARBA00004651"/>
    </source>
</evidence>
<dbReference type="Proteomes" id="UP000619761">
    <property type="component" value="Unassembled WGS sequence"/>
</dbReference>
<comment type="similarity">
    <text evidence="6">Belongs to the ABC-4 integral membrane protein family.</text>
</comment>
<dbReference type="Pfam" id="PF12704">
    <property type="entry name" value="MacB_PCD"/>
    <property type="match status" value="2"/>
</dbReference>
<evidence type="ECO:0000259" key="8">
    <source>
        <dbReference type="Pfam" id="PF02687"/>
    </source>
</evidence>
<feature type="domain" description="MacB-like periplasmic core" evidence="9">
    <location>
        <begin position="498"/>
        <end position="653"/>
    </location>
</feature>
<dbReference type="Pfam" id="PF02687">
    <property type="entry name" value="FtsX"/>
    <property type="match status" value="2"/>
</dbReference>
<evidence type="ECO:0000256" key="6">
    <source>
        <dbReference type="ARBA" id="ARBA00038076"/>
    </source>
</evidence>
<comment type="caution">
    <text evidence="10">The sequence shown here is derived from an EMBL/GenBank/DDBJ whole genome shotgun (WGS) entry which is preliminary data.</text>
</comment>
<feature type="transmembrane region" description="Helical" evidence="7">
    <location>
        <begin position="689"/>
        <end position="713"/>
    </location>
</feature>
<keyword evidence="4 7" id="KW-1133">Transmembrane helix</keyword>
<feature type="transmembrane region" description="Helical" evidence="7">
    <location>
        <begin position="435"/>
        <end position="457"/>
    </location>
</feature>
<gene>
    <name evidence="10" type="ORF">GCM10011613_20200</name>
</gene>
<dbReference type="PANTHER" id="PTHR30572">
    <property type="entry name" value="MEMBRANE COMPONENT OF TRANSPORTER-RELATED"/>
    <property type="match status" value="1"/>
</dbReference>
<organism evidence="10 11">
    <name type="scientific">Cellvibrio zantedeschiae</name>
    <dbReference type="NCBI Taxonomy" id="1237077"/>
    <lineage>
        <taxon>Bacteria</taxon>
        <taxon>Pseudomonadati</taxon>
        <taxon>Pseudomonadota</taxon>
        <taxon>Gammaproteobacteria</taxon>
        <taxon>Cellvibrionales</taxon>
        <taxon>Cellvibrionaceae</taxon>
        <taxon>Cellvibrio</taxon>
    </lineage>
</organism>
<feature type="transmembrane region" description="Helical" evidence="7">
    <location>
        <begin position="340"/>
        <end position="362"/>
    </location>
</feature>
<dbReference type="InterPro" id="IPR025857">
    <property type="entry name" value="MacB_PCD"/>
</dbReference>
<feature type="domain" description="ABC3 transporter permease C-terminal" evidence="8">
    <location>
        <begin position="698"/>
        <end position="807"/>
    </location>
</feature>
<keyword evidence="3 7" id="KW-0812">Transmembrane</keyword>
<reference evidence="11" key="1">
    <citation type="journal article" date="2019" name="Int. J. Syst. Evol. Microbiol.">
        <title>The Global Catalogue of Microorganisms (GCM) 10K type strain sequencing project: providing services to taxonomists for standard genome sequencing and annotation.</title>
        <authorList>
            <consortium name="The Broad Institute Genomics Platform"/>
            <consortium name="The Broad Institute Genome Sequencing Center for Infectious Disease"/>
            <person name="Wu L."/>
            <person name="Ma J."/>
        </authorList>
    </citation>
    <scope>NUCLEOTIDE SEQUENCE [LARGE SCALE GENOMIC DNA]</scope>
    <source>
        <strain evidence="11">KCTC 32239</strain>
    </source>
</reference>
<comment type="subcellular location">
    <subcellularLocation>
        <location evidence="1">Cell membrane</location>
        <topology evidence="1">Multi-pass membrane protein</topology>
    </subcellularLocation>
</comment>
<dbReference type="PANTHER" id="PTHR30572:SF4">
    <property type="entry name" value="ABC TRANSPORTER PERMEASE YTRF"/>
    <property type="match status" value="1"/>
</dbReference>
<evidence type="ECO:0008006" key="12">
    <source>
        <dbReference type="Google" id="ProtNLM"/>
    </source>
</evidence>
<evidence type="ECO:0000256" key="7">
    <source>
        <dbReference type="SAM" id="Phobius"/>
    </source>
</evidence>
<dbReference type="InterPro" id="IPR003838">
    <property type="entry name" value="ABC3_permease_C"/>
</dbReference>
<dbReference type="EMBL" id="BMYZ01000001">
    <property type="protein sequence ID" value="GGY74698.1"/>
    <property type="molecule type" value="Genomic_DNA"/>
</dbReference>
<accession>A0ABQ3B5S2</accession>
<evidence type="ECO:0000256" key="3">
    <source>
        <dbReference type="ARBA" id="ARBA00022692"/>
    </source>
</evidence>
<feature type="transmembrane region" description="Helical" evidence="7">
    <location>
        <begin position="749"/>
        <end position="768"/>
    </location>
</feature>
<proteinExistence type="inferred from homology"/>
<evidence type="ECO:0000313" key="11">
    <source>
        <dbReference type="Proteomes" id="UP000619761"/>
    </source>
</evidence>
<keyword evidence="2" id="KW-1003">Cell membrane</keyword>
<keyword evidence="5 7" id="KW-0472">Membrane</keyword>
<evidence type="ECO:0000256" key="2">
    <source>
        <dbReference type="ARBA" id="ARBA00022475"/>
    </source>
</evidence>
<feature type="transmembrane region" description="Helical" evidence="7">
    <location>
        <begin position="290"/>
        <end position="313"/>
    </location>
</feature>
<keyword evidence="11" id="KW-1185">Reference proteome</keyword>
<feature type="transmembrane region" description="Helical" evidence="7">
    <location>
        <begin position="20"/>
        <end position="41"/>
    </location>
</feature>